<dbReference type="AlphaFoldDB" id="A0A0F9N8L2"/>
<organism evidence="1">
    <name type="scientific">marine sediment metagenome</name>
    <dbReference type="NCBI Taxonomy" id="412755"/>
    <lineage>
        <taxon>unclassified sequences</taxon>
        <taxon>metagenomes</taxon>
        <taxon>ecological metagenomes</taxon>
    </lineage>
</organism>
<reference evidence="1" key="1">
    <citation type="journal article" date="2015" name="Nature">
        <title>Complex archaea that bridge the gap between prokaryotes and eukaryotes.</title>
        <authorList>
            <person name="Spang A."/>
            <person name="Saw J.H."/>
            <person name="Jorgensen S.L."/>
            <person name="Zaremba-Niedzwiedzka K."/>
            <person name="Martijn J."/>
            <person name="Lind A.E."/>
            <person name="van Eijk R."/>
            <person name="Schleper C."/>
            <person name="Guy L."/>
            <person name="Ettema T.J."/>
        </authorList>
    </citation>
    <scope>NUCLEOTIDE SEQUENCE</scope>
</reference>
<sequence length="81" mass="8796">MPTISFNLTAKQAARIQEATDIYNAATDENISPKRWALMSIKGAVQVTILGETDFIAEAEADREAAELAERNAIDADLEDA</sequence>
<evidence type="ECO:0000313" key="1">
    <source>
        <dbReference type="EMBL" id="KKN15875.1"/>
    </source>
</evidence>
<dbReference type="EMBL" id="LAZR01003669">
    <property type="protein sequence ID" value="KKN15875.1"/>
    <property type="molecule type" value="Genomic_DNA"/>
</dbReference>
<comment type="caution">
    <text evidence="1">The sequence shown here is derived from an EMBL/GenBank/DDBJ whole genome shotgun (WGS) entry which is preliminary data.</text>
</comment>
<name>A0A0F9N8L2_9ZZZZ</name>
<protein>
    <submittedName>
        <fullName evidence="1">Uncharacterized protein</fullName>
    </submittedName>
</protein>
<gene>
    <name evidence="1" type="ORF">LCGC14_0981680</name>
</gene>
<accession>A0A0F9N8L2</accession>
<proteinExistence type="predicted"/>